<dbReference type="InterPro" id="IPR021729">
    <property type="entry name" value="DUF3298"/>
</dbReference>
<gene>
    <name evidence="3" type="ORF">CQU01_18180</name>
</gene>
<evidence type="ECO:0000259" key="1">
    <source>
        <dbReference type="Pfam" id="PF11738"/>
    </source>
</evidence>
<comment type="caution">
    <text evidence="3">The sequence shown here is derived from an EMBL/GenBank/DDBJ whole genome shotgun (WGS) entry which is preliminary data.</text>
</comment>
<dbReference type="Pfam" id="PF11738">
    <property type="entry name" value="DUF3298"/>
    <property type="match status" value="1"/>
</dbReference>
<feature type="domain" description="Deacetylase PdaC" evidence="2">
    <location>
        <begin position="21"/>
        <end position="90"/>
    </location>
</feature>
<dbReference type="AlphaFoldDB" id="A0A511UY80"/>
<dbReference type="Proteomes" id="UP000321491">
    <property type="component" value="Unassembled WGS sequence"/>
</dbReference>
<proteinExistence type="predicted"/>
<dbReference type="Gene3D" id="3.90.640.20">
    <property type="entry name" value="Heat-shock cognate protein, ATPase"/>
    <property type="match status" value="1"/>
</dbReference>
<protein>
    <recommendedName>
        <fullName evidence="5">DUF3298 domain-containing protein</fullName>
    </recommendedName>
</protein>
<reference evidence="3 4" key="1">
    <citation type="submission" date="2019-07" db="EMBL/GenBank/DDBJ databases">
        <title>Whole genome shotgun sequence of Cerasibacillus quisquiliarum NBRC 102429.</title>
        <authorList>
            <person name="Hosoyama A."/>
            <person name="Uohara A."/>
            <person name="Ohji S."/>
            <person name="Ichikawa N."/>
        </authorList>
    </citation>
    <scope>NUCLEOTIDE SEQUENCE [LARGE SCALE GENOMIC DNA]</scope>
    <source>
        <strain evidence="3 4">NBRC 102429</strain>
    </source>
</reference>
<dbReference type="Pfam" id="PF13739">
    <property type="entry name" value="PdaC"/>
    <property type="match status" value="1"/>
</dbReference>
<dbReference type="Gene3D" id="3.30.565.40">
    <property type="entry name" value="Fervidobacterium nodosum Rt17-B1 like"/>
    <property type="match status" value="1"/>
</dbReference>
<dbReference type="EMBL" id="BJXW01000020">
    <property type="protein sequence ID" value="GEN31580.1"/>
    <property type="molecule type" value="Genomic_DNA"/>
</dbReference>
<evidence type="ECO:0008006" key="5">
    <source>
        <dbReference type="Google" id="ProtNLM"/>
    </source>
</evidence>
<name>A0A511UY80_9BACI</name>
<keyword evidence="4" id="KW-1185">Reference proteome</keyword>
<evidence type="ECO:0000313" key="4">
    <source>
        <dbReference type="Proteomes" id="UP000321491"/>
    </source>
</evidence>
<sequence length="207" mass="24285">MFQPILPVSLQTFVIKGPGEQIYYPQIIHLQNITAQQTMNQKIYQQLQNLRREQYESQQADFFQEMLGQYEVKTNERNVLSLSLTNYAYAPYHAHGLTLMKSLTFAVKTGKNYQLHELFKPNSQYQDVLKKIIERQIKERNLDTFDEPITISSNQDFYIADKALVIYFQLYEITPYYVGFPMFPISIYEIQDIILEDGPLGKMLESG</sequence>
<dbReference type="InterPro" id="IPR025303">
    <property type="entry name" value="PdaC"/>
</dbReference>
<evidence type="ECO:0000259" key="2">
    <source>
        <dbReference type="Pfam" id="PF13739"/>
    </source>
</evidence>
<accession>A0A511UY80</accession>
<dbReference type="RefSeq" id="WP_146937908.1">
    <property type="nucleotide sequence ID" value="NZ_BJXW01000020.1"/>
</dbReference>
<feature type="domain" description="DUF3298" evidence="1">
    <location>
        <begin position="117"/>
        <end position="186"/>
    </location>
</feature>
<dbReference type="InterPro" id="IPR037126">
    <property type="entry name" value="PdaC/RsiV-like_sf"/>
</dbReference>
<dbReference type="OrthoDB" id="5637at2"/>
<evidence type="ECO:0000313" key="3">
    <source>
        <dbReference type="EMBL" id="GEN31580.1"/>
    </source>
</evidence>
<organism evidence="3 4">
    <name type="scientific">Cerasibacillus quisquiliarum</name>
    <dbReference type="NCBI Taxonomy" id="227865"/>
    <lineage>
        <taxon>Bacteria</taxon>
        <taxon>Bacillati</taxon>
        <taxon>Bacillota</taxon>
        <taxon>Bacilli</taxon>
        <taxon>Bacillales</taxon>
        <taxon>Bacillaceae</taxon>
        <taxon>Cerasibacillus</taxon>
    </lineage>
</organism>